<evidence type="ECO:0000313" key="2">
    <source>
        <dbReference type="Proteomes" id="UP001054945"/>
    </source>
</evidence>
<proteinExistence type="predicted"/>
<dbReference type="Proteomes" id="UP001054945">
    <property type="component" value="Unassembled WGS sequence"/>
</dbReference>
<dbReference type="AlphaFoldDB" id="A0AAV4T3W0"/>
<name>A0AAV4T3W0_CAEEX</name>
<organism evidence="1 2">
    <name type="scientific">Caerostris extrusa</name>
    <name type="common">Bark spider</name>
    <name type="synonym">Caerostris bankana</name>
    <dbReference type="NCBI Taxonomy" id="172846"/>
    <lineage>
        <taxon>Eukaryota</taxon>
        <taxon>Metazoa</taxon>
        <taxon>Ecdysozoa</taxon>
        <taxon>Arthropoda</taxon>
        <taxon>Chelicerata</taxon>
        <taxon>Arachnida</taxon>
        <taxon>Araneae</taxon>
        <taxon>Araneomorphae</taxon>
        <taxon>Entelegynae</taxon>
        <taxon>Araneoidea</taxon>
        <taxon>Araneidae</taxon>
        <taxon>Caerostris</taxon>
    </lineage>
</organism>
<evidence type="ECO:0000313" key="1">
    <source>
        <dbReference type="EMBL" id="GIY41323.1"/>
    </source>
</evidence>
<keyword evidence="2" id="KW-1185">Reference proteome</keyword>
<protein>
    <submittedName>
        <fullName evidence="1">Uncharacterized protein</fullName>
    </submittedName>
</protein>
<reference evidence="1 2" key="1">
    <citation type="submission" date="2021-06" db="EMBL/GenBank/DDBJ databases">
        <title>Caerostris extrusa draft genome.</title>
        <authorList>
            <person name="Kono N."/>
            <person name="Arakawa K."/>
        </authorList>
    </citation>
    <scope>NUCLEOTIDE SEQUENCE [LARGE SCALE GENOMIC DNA]</scope>
</reference>
<dbReference type="EMBL" id="BPLR01010705">
    <property type="protein sequence ID" value="GIY41323.1"/>
    <property type="molecule type" value="Genomic_DNA"/>
</dbReference>
<gene>
    <name evidence="1" type="ORF">CEXT_684211</name>
</gene>
<accession>A0AAV4T3W0</accession>
<sequence>MYLLVEHTTCKYEDVMKKDDEESSPGQQHTFIAGLVCRSVGKNEIPQADSNAFVYIMECSLCIEIECSLNIEFE</sequence>
<comment type="caution">
    <text evidence="1">The sequence shown here is derived from an EMBL/GenBank/DDBJ whole genome shotgun (WGS) entry which is preliminary data.</text>
</comment>